<dbReference type="CDD" id="cd03443">
    <property type="entry name" value="PaaI_thioesterase"/>
    <property type="match status" value="1"/>
</dbReference>
<dbReference type="Gene3D" id="3.10.129.10">
    <property type="entry name" value="Hotdog Thioesterase"/>
    <property type="match status" value="1"/>
</dbReference>
<comment type="catalytic activity">
    <reaction evidence="13">
        <text>(5Z,8Z,11Z,14Z)-eicosatetraenoyl-CoA + H2O = (5Z,8Z,11Z,14Z)-eicosatetraenoate + CoA + H(+)</text>
        <dbReference type="Rhea" id="RHEA:40151"/>
        <dbReference type="ChEBI" id="CHEBI:15377"/>
        <dbReference type="ChEBI" id="CHEBI:15378"/>
        <dbReference type="ChEBI" id="CHEBI:32395"/>
        <dbReference type="ChEBI" id="CHEBI:57287"/>
        <dbReference type="ChEBI" id="CHEBI:57368"/>
    </reaction>
    <physiologicalReaction direction="left-to-right" evidence="13">
        <dbReference type="Rhea" id="RHEA:40152"/>
    </physiologicalReaction>
</comment>
<dbReference type="GO" id="GO:0016020">
    <property type="term" value="C:membrane"/>
    <property type="evidence" value="ECO:0007669"/>
    <property type="project" value="UniProtKB-SubCell"/>
</dbReference>
<evidence type="ECO:0000256" key="6">
    <source>
        <dbReference type="ARBA" id="ARBA00022703"/>
    </source>
</evidence>
<name>A0A544QYI3_9FIRM</name>
<dbReference type="AlphaFoldDB" id="A0A544QYI3"/>
<evidence type="ECO:0000256" key="11">
    <source>
        <dbReference type="ARBA" id="ARBA00023136"/>
    </source>
</evidence>
<evidence type="ECO:0000256" key="2">
    <source>
        <dbReference type="ARBA" id="ARBA00004496"/>
    </source>
</evidence>
<keyword evidence="6" id="KW-0053">Apoptosis</keyword>
<sequence length="169" mass="18890">MIYKVLKKQNIGKSCIVCGNKNELGLKSDFYELENGELVCVCNTKDWHQSYPGRVHGGISAALLDETIGRAVSIGDDQVWGVTVSLELKYKKPVPTDEKIYVVGRITKENRKLFEGTGEIILSNGDIAATAHGKYMKMPIDMIAGEEFGSDEWFENPDDVEYIEIPDKK</sequence>
<feature type="domain" description="Thioesterase" evidence="24">
    <location>
        <begin position="53"/>
        <end position="125"/>
    </location>
</feature>
<protein>
    <recommendedName>
        <fullName evidence="17">Acyl-coenzyme A thioesterase THEM4</fullName>
        <ecNumber evidence="16">3.1.2.2</ecNumber>
    </recommendedName>
    <alternativeName>
        <fullName evidence="18">Thioesterase superfamily member 4</fullName>
    </alternativeName>
</protein>
<keyword evidence="8" id="KW-0276">Fatty acid metabolism</keyword>
<evidence type="ECO:0000256" key="14">
    <source>
        <dbReference type="ARBA" id="ARBA00037002"/>
    </source>
</evidence>
<dbReference type="EMBL" id="SGJB01000001">
    <property type="protein sequence ID" value="TQQ85772.1"/>
    <property type="molecule type" value="Genomic_DNA"/>
</dbReference>
<comment type="caution">
    <text evidence="25">The sequence shown here is derived from an EMBL/GenBank/DDBJ whole genome shotgun (WGS) entry which is preliminary data.</text>
</comment>
<dbReference type="PANTHER" id="PTHR12418:SF19">
    <property type="entry name" value="ACYL-COENZYME A THIOESTERASE THEM4"/>
    <property type="match status" value="1"/>
</dbReference>
<evidence type="ECO:0000256" key="23">
    <source>
        <dbReference type="ARBA" id="ARBA00048180"/>
    </source>
</evidence>
<dbReference type="OrthoDB" id="9792301at2"/>
<evidence type="ECO:0000256" key="12">
    <source>
        <dbReference type="ARBA" id="ARBA00023273"/>
    </source>
</evidence>
<keyword evidence="9" id="KW-0809">Transit peptide</keyword>
<keyword evidence="12" id="KW-0966">Cell projection</keyword>
<dbReference type="PANTHER" id="PTHR12418">
    <property type="entry name" value="ACYL-COENZYME A THIOESTERASE THEM4"/>
    <property type="match status" value="1"/>
</dbReference>
<evidence type="ECO:0000256" key="15">
    <source>
        <dbReference type="ARBA" id="ARBA00038456"/>
    </source>
</evidence>
<evidence type="ECO:0000256" key="1">
    <source>
        <dbReference type="ARBA" id="ARBA00004170"/>
    </source>
</evidence>
<evidence type="ECO:0000256" key="4">
    <source>
        <dbReference type="ARBA" id="ARBA00022475"/>
    </source>
</evidence>
<evidence type="ECO:0000256" key="5">
    <source>
        <dbReference type="ARBA" id="ARBA00022490"/>
    </source>
</evidence>
<keyword evidence="11" id="KW-0472">Membrane</keyword>
<dbReference type="Pfam" id="PF03061">
    <property type="entry name" value="4HBT"/>
    <property type="match status" value="1"/>
</dbReference>
<keyword evidence="10" id="KW-0443">Lipid metabolism</keyword>
<comment type="catalytic activity">
    <reaction evidence="21">
        <text>decanoyl-CoA + H2O = decanoate + CoA + H(+)</text>
        <dbReference type="Rhea" id="RHEA:40059"/>
        <dbReference type="ChEBI" id="CHEBI:15377"/>
        <dbReference type="ChEBI" id="CHEBI:15378"/>
        <dbReference type="ChEBI" id="CHEBI:27689"/>
        <dbReference type="ChEBI" id="CHEBI:57287"/>
        <dbReference type="ChEBI" id="CHEBI:61430"/>
    </reaction>
    <physiologicalReaction direction="left-to-right" evidence="21">
        <dbReference type="Rhea" id="RHEA:40060"/>
    </physiologicalReaction>
</comment>
<dbReference type="EC" id="3.1.2.2" evidence="16"/>
<evidence type="ECO:0000256" key="10">
    <source>
        <dbReference type="ARBA" id="ARBA00023098"/>
    </source>
</evidence>
<evidence type="ECO:0000313" key="25">
    <source>
        <dbReference type="EMBL" id="TQQ85772.1"/>
    </source>
</evidence>
<keyword evidence="4" id="KW-1003">Cell membrane</keyword>
<evidence type="ECO:0000256" key="3">
    <source>
        <dbReference type="ARBA" id="ARBA00004632"/>
    </source>
</evidence>
<dbReference type="SUPFAM" id="SSF54637">
    <property type="entry name" value="Thioesterase/thiol ester dehydrase-isomerase"/>
    <property type="match status" value="1"/>
</dbReference>
<dbReference type="RefSeq" id="WP_142534996.1">
    <property type="nucleotide sequence ID" value="NZ_SGJB01000001.1"/>
</dbReference>
<evidence type="ECO:0000256" key="8">
    <source>
        <dbReference type="ARBA" id="ARBA00022832"/>
    </source>
</evidence>
<evidence type="ECO:0000256" key="22">
    <source>
        <dbReference type="ARBA" id="ARBA00048074"/>
    </source>
</evidence>
<comment type="catalytic activity">
    <reaction evidence="20">
        <text>hexadecanoyl-CoA + H2O = hexadecanoate + CoA + H(+)</text>
        <dbReference type="Rhea" id="RHEA:16645"/>
        <dbReference type="ChEBI" id="CHEBI:7896"/>
        <dbReference type="ChEBI" id="CHEBI:15377"/>
        <dbReference type="ChEBI" id="CHEBI:15378"/>
        <dbReference type="ChEBI" id="CHEBI:57287"/>
        <dbReference type="ChEBI" id="CHEBI:57379"/>
        <dbReference type="EC" id="3.1.2.2"/>
    </reaction>
    <physiologicalReaction direction="left-to-right" evidence="20">
        <dbReference type="Rhea" id="RHEA:16646"/>
    </physiologicalReaction>
</comment>
<evidence type="ECO:0000256" key="20">
    <source>
        <dbReference type="ARBA" id="ARBA00047734"/>
    </source>
</evidence>
<dbReference type="InterPro" id="IPR052365">
    <property type="entry name" value="THEM4/THEM5_acyl-CoA_thioest"/>
</dbReference>
<keyword evidence="26" id="KW-1185">Reference proteome</keyword>
<keyword evidence="7" id="KW-0378">Hydrolase</keyword>
<evidence type="ECO:0000256" key="19">
    <source>
        <dbReference type="ARBA" id="ARBA00047588"/>
    </source>
</evidence>
<keyword evidence="5" id="KW-0963">Cytoplasm</keyword>
<comment type="catalytic activity">
    <reaction evidence="19">
        <text>octanoyl-CoA + H2O = octanoate + CoA + H(+)</text>
        <dbReference type="Rhea" id="RHEA:30143"/>
        <dbReference type="ChEBI" id="CHEBI:15377"/>
        <dbReference type="ChEBI" id="CHEBI:15378"/>
        <dbReference type="ChEBI" id="CHEBI:25646"/>
        <dbReference type="ChEBI" id="CHEBI:57287"/>
        <dbReference type="ChEBI" id="CHEBI:57386"/>
    </reaction>
    <physiologicalReaction direction="left-to-right" evidence="19">
        <dbReference type="Rhea" id="RHEA:30144"/>
    </physiologicalReaction>
</comment>
<comment type="subcellular location">
    <subcellularLocation>
        <location evidence="3">Cell projection</location>
        <location evidence="3">Ruffle membrane</location>
    </subcellularLocation>
    <subcellularLocation>
        <location evidence="2">Cytoplasm</location>
    </subcellularLocation>
    <subcellularLocation>
        <location evidence="1">Membrane</location>
        <topology evidence="1">Peripheral membrane protein</topology>
    </subcellularLocation>
</comment>
<proteinExistence type="inferred from homology"/>
<comment type="catalytic activity">
    <reaction evidence="22">
        <text>dodecanoyl-CoA + H2O = dodecanoate + CoA + H(+)</text>
        <dbReference type="Rhea" id="RHEA:30135"/>
        <dbReference type="ChEBI" id="CHEBI:15377"/>
        <dbReference type="ChEBI" id="CHEBI:15378"/>
        <dbReference type="ChEBI" id="CHEBI:18262"/>
        <dbReference type="ChEBI" id="CHEBI:57287"/>
        <dbReference type="ChEBI" id="CHEBI:57375"/>
    </reaction>
    <physiologicalReaction direction="left-to-right" evidence="22">
        <dbReference type="Rhea" id="RHEA:30136"/>
    </physiologicalReaction>
</comment>
<gene>
    <name evidence="25" type="ORF">EXD82_00735</name>
</gene>
<evidence type="ECO:0000256" key="17">
    <source>
        <dbReference type="ARBA" id="ARBA00040123"/>
    </source>
</evidence>
<evidence type="ECO:0000256" key="21">
    <source>
        <dbReference type="ARBA" id="ARBA00047969"/>
    </source>
</evidence>
<evidence type="ECO:0000256" key="9">
    <source>
        <dbReference type="ARBA" id="ARBA00022946"/>
    </source>
</evidence>
<dbReference type="GO" id="GO:0006631">
    <property type="term" value="P:fatty acid metabolic process"/>
    <property type="evidence" value="ECO:0007669"/>
    <property type="project" value="UniProtKB-KW"/>
</dbReference>
<dbReference type="Proteomes" id="UP000317863">
    <property type="component" value="Unassembled WGS sequence"/>
</dbReference>
<comment type="catalytic activity">
    <reaction evidence="14">
        <text>(9Z)-octadecenoyl-CoA + H2O = (9Z)-octadecenoate + CoA + H(+)</text>
        <dbReference type="Rhea" id="RHEA:40139"/>
        <dbReference type="ChEBI" id="CHEBI:15377"/>
        <dbReference type="ChEBI" id="CHEBI:15378"/>
        <dbReference type="ChEBI" id="CHEBI:30823"/>
        <dbReference type="ChEBI" id="CHEBI:57287"/>
        <dbReference type="ChEBI" id="CHEBI:57387"/>
    </reaction>
    <physiologicalReaction direction="left-to-right" evidence="14">
        <dbReference type="Rhea" id="RHEA:40140"/>
    </physiologicalReaction>
</comment>
<dbReference type="InterPro" id="IPR006683">
    <property type="entry name" value="Thioestr_dom"/>
</dbReference>
<comment type="similarity">
    <text evidence="15">Belongs to the THEM4/THEM5 thioesterase family.</text>
</comment>
<evidence type="ECO:0000313" key="26">
    <source>
        <dbReference type="Proteomes" id="UP000317863"/>
    </source>
</evidence>
<evidence type="ECO:0000256" key="7">
    <source>
        <dbReference type="ARBA" id="ARBA00022801"/>
    </source>
</evidence>
<dbReference type="GO" id="GO:0005737">
    <property type="term" value="C:cytoplasm"/>
    <property type="evidence" value="ECO:0007669"/>
    <property type="project" value="UniProtKB-SubCell"/>
</dbReference>
<dbReference type="GO" id="GO:0016787">
    <property type="term" value="F:hydrolase activity"/>
    <property type="evidence" value="ECO:0007669"/>
    <property type="project" value="UniProtKB-KW"/>
</dbReference>
<evidence type="ECO:0000259" key="24">
    <source>
        <dbReference type="Pfam" id="PF03061"/>
    </source>
</evidence>
<accession>A0A544QYI3</accession>
<evidence type="ECO:0000256" key="16">
    <source>
        <dbReference type="ARBA" id="ARBA00038848"/>
    </source>
</evidence>
<organism evidence="25 26">
    <name type="scientific">Peptacetobacter hominis</name>
    <dbReference type="NCBI Taxonomy" id="2743610"/>
    <lineage>
        <taxon>Bacteria</taxon>
        <taxon>Bacillati</taxon>
        <taxon>Bacillota</taxon>
        <taxon>Clostridia</taxon>
        <taxon>Peptostreptococcales</taxon>
        <taxon>Peptostreptococcaceae</taxon>
        <taxon>Peptacetobacter</taxon>
    </lineage>
</organism>
<reference evidence="25 26" key="1">
    <citation type="submission" date="2019-02" db="EMBL/GenBank/DDBJ databases">
        <title>Peptostreptococcaceae bacterium ZHW00191 nov., a new bacterium isolated from the human gut.</title>
        <authorList>
            <person name="Zhou H.-W."/>
            <person name="Chen X.-J."/>
        </authorList>
    </citation>
    <scope>NUCLEOTIDE SEQUENCE [LARGE SCALE GENOMIC DNA]</scope>
    <source>
        <strain evidence="25 26">ZHW00191</strain>
    </source>
</reference>
<comment type="catalytic activity">
    <reaction evidence="23">
        <text>tetradecanoyl-CoA + H2O = tetradecanoate + CoA + H(+)</text>
        <dbReference type="Rhea" id="RHEA:40119"/>
        <dbReference type="ChEBI" id="CHEBI:15377"/>
        <dbReference type="ChEBI" id="CHEBI:15378"/>
        <dbReference type="ChEBI" id="CHEBI:30807"/>
        <dbReference type="ChEBI" id="CHEBI:57287"/>
        <dbReference type="ChEBI" id="CHEBI:57385"/>
    </reaction>
    <physiologicalReaction direction="left-to-right" evidence="23">
        <dbReference type="Rhea" id="RHEA:40120"/>
    </physiologicalReaction>
</comment>
<evidence type="ECO:0000256" key="13">
    <source>
        <dbReference type="ARBA" id="ARBA00035852"/>
    </source>
</evidence>
<dbReference type="InterPro" id="IPR029069">
    <property type="entry name" value="HotDog_dom_sf"/>
</dbReference>
<evidence type="ECO:0000256" key="18">
    <source>
        <dbReference type="ARBA" id="ARBA00043210"/>
    </source>
</evidence>